<keyword evidence="2" id="KW-1185">Reference proteome</keyword>
<protein>
    <submittedName>
        <fullName evidence="1">Uncharacterized protein</fullName>
    </submittedName>
</protein>
<organism evidence="1 2">
    <name type="scientific">Undibacterium umbellatum</name>
    <dbReference type="NCBI Taxonomy" id="2762300"/>
    <lineage>
        <taxon>Bacteria</taxon>
        <taxon>Pseudomonadati</taxon>
        <taxon>Pseudomonadota</taxon>
        <taxon>Betaproteobacteria</taxon>
        <taxon>Burkholderiales</taxon>
        <taxon>Oxalobacteraceae</taxon>
        <taxon>Undibacterium</taxon>
    </lineage>
</organism>
<dbReference type="EMBL" id="JACOFX010000044">
    <property type="protein sequence ID" value="MBC3911600.1"/>
    <property type="molecule type" value="Genomic_DNA"/>
</dbReference>
<evidence type="ECO:0000313" key="2">
    <source>
        <dbReference type="Proteomes" id="UP000646911"/>
    </source>
</evidence>
<name>A0ABR6ZIQ2_9BURK</name>
<proteinExistence type="predicted"/>
<reference evidence="1 2" key="1">
    <citation type="submission" date="2020-08" db="EMBL/GenBank/DDBJ databases">
        <title>Novel species isolated from subtropical streams in China.</title>
        <authorList>
            <person name="Lu H."/>
        </authorList>
    </citation>
    <scope>NUCLEOTIDE SEQUENCE [LARGE SCALE GENOMIC DNA]</scope>
    <source>
        <strain evidence="1 2">NL8W</strain>
    </source>
</reference>
<comment type="caution">
    <text evidence="1">The sequence shown here is derived from an EMBL/GenBank/DDBJ whole genome shotgun (WGS) entry which is preliminary data.</text>
</comment>
<evidence type="ECO:0000313" key="1">
    <source>
        <dbReference type="EMBL" id="MBC3911600.1"/>
    </source>
</evidence>
<accession>A0ABR6ZIQ2</accession>
<gene>
    <name evidence="1" type="ORF">H8L47_28960</name>
</gene>
<sequence length="94" mass="9981">MAAHTPIASAIAASSQPSFAFSKLQDLRASFERLRGLQIDALKAMGFDTLLDDLASICDALTELDRINADMGVTDSALTMLLQLLESAGEQPLA</sequence>
<dbReference type="RefSeq" id="WP_186957302.1">
    <property type="nucleotide sequence ID" value="NZ_JACOFX010000044.1"/>
</dbReference>
<feature type="non-terminal residue" evidence="1">
    <location>
        <position position="94"/>
    </location>
</feature>
<dbReference type="Proteomes" id="UP000646911">
    <property type="component" value="Unassembled WGS sequence"/>
</dbReference>